<accession>A0A1W1CYA6</accession>
<evidence type="ECO:0000259" key="1">
    <source>
        <dbReference type="Pfam" id="PF18765"/>
    </source>
</evidence>
<dbReference type="Pfam" id="PF08780">
    <property type="entry name" value="NTase_sub_bind"/>
    <property type="match status" value="1"/>
</dbReference>
<dbReference type="SUPFAM" id="SSF81301">
    <property type="entry name" value="Nucleotidyltransferase"/>
    <property type="match status" value="1"/>
</dbReference>
<dbReference type="EC" id="2.7.7.-" evidence="2"/>
<organism evidence="2">
    <name type="scientific">hydrothermal vent metagenome</name>
    <dbReference type="NCBI Taxonomy" id="652676"/>
    <lineage>
        <taxon>unclassified sequences</taxon>
        <taxon>metagenomes</taxon>
        <taxon>ecological metagenomes</taxon>
    </lineage>
</organism>
<dbReference type="Pfam" id="PF18765">
    <property type="entry name" value="Polbeta"/>
    <property type="match status" value="1"/>
</dbReference>
<gene>
    <name evidence="2" type="ORF">MNB_SM-5-503</name>
</gene>
<feature type="domain" description="Polymerase beta nucleotidyltransferase" evidence="1">
    <location>
        <begin position="9"/>
        <end position="95"/>
    </location>
</feature>
<dbReference type="SUPFAM" id="SSF81593">
    <property type="entry name" value="Nucleotidyltransferase substrate binding subunit/domain"/>
    <property type="match status" value="1"/>
</dbReference>
<dbReference type="NCBIfam" id="TIGR01987">
    <property type="entry name" value="HI0074"/>
    <property type="match status" value="1"/>
</dbReference>
<proteinExistence type="predicted"/>
<dbReference type="CDD" id="cd05403">
    <property type="entry name" value="NT_KNTase_like"/>
    <property type="match status" value="1"/>
</dbReference>
<evidence type="ECO:0000313" key="2">
    <source>
        <dbReference type="EMBL" id="SFV70687.1"/>
    </source>
</evidence>
<keyword evidence="2" id="KW-0548">Nucleotidyltransferase</keyword>
<sequence length="230" mass="27030">MTKKQIINRVKEIILQYAKPSRIYLYGSQVNGEAKKGSDIDIAYDDSEFKQDYLIQEEIEKIETLTKLDVKNIARTEDRFKNRVIATGKVIYSATKKLRAEDGLYNFENALKRFESAIEREQEIKEDGFGDIYLDLTIKRFEFTFEMSWKALKRYLEFLGFEPKSPRGTFKEGYAQGILEDENVWLEMIEQRNLSSHIYDINEIAEIAENAKRYRDAFVCLKDKLELGLK</sequence>
<dbReference type="InterPro" id="IPR041633">
    <property type="entry name" value="Polbeta"/>
</dbReference>
<protein>
    <submittedName>
        <fullName evidence="2">Nucleotidyltransferase</fullName>
        <ecNumber evidence="2">2.7.7.-</ecNumber>
    </submittedName>
</protein>
<dbReference type="GO" id="GO:0016779">
    <property type="term" value="F:nucleotidyltransferase activity"/>
    <property type="evidence" value="ECO:0007669"/>
    <property type="project" value="UniProtKB-KW"/>
</dbReference>
<dbReference type="InterPro" id="IPR043519">
    <property type="entry name" value="NT_sf"/>
</dbReference>
<dbReference type="AlphaFoldDB" id="A0A1W1CYA6"/>
<reference evidence="2" key="1">
    <citation type="submission" date="2016-10" db="EMBL/GenBank/DDBJ databases">
        <authorList>
            <person name="de Groot N.N."/>
        </authorList>
    </citation>
    <scope>NUCLEOTIDE SEQUENCE</scope>
</reference>
<name>A0A1W1CYA6_9ZZZZ</name>
<dbReference type="Gene3D" id="1.20.120.330">
    <property type="entry name" value="Nucleotidyltransferases domain 2"/>
    <property type="match status" value="1"/>
</dbReference>
<keyword evidence="2" id="KW-0808">Transferase</keyword>
<dbReference type="Gene3D" id="3.30.460.10">
    <property type="entry name" value="Beta Polymerase, domain 2"/>
    <property type="match status" value="1"/>
</dbReference>
<dbReference type="InterPro" id="IPR010235">
    <property type="entry name" value="HepT"/>
</dbReference>
<dbReference type="EMBL" id="FPHH01000156">
    <property type="protein sequence ID" value="SFV70687.1"/>
    <property type="molecule type" value="Genomic_DNA"/>
</dbReference>